<dbReference type="Proteomes" id="UP000245956">
    <property type="component" value="Unassembled WGS sequence"/>
</dbReference>
<evidence type="ECO:0000256" key="7">
    <source>
        <dbReference type="ARBA" id="ARBA00022989"/>
    </source>
</evidence>
<comment type="caution">
    <text evidence="13">The sequence shown here is derived from an EMBL/GenBank/DDBJ whole genome shotgun (WGS) entry which is preliminary data.</text>
</comment>
<evidence type="ECO:0000256" key="1">
    <source>
        <dbReference type="ARBA" id="ARBA00001971"/>
    </source>
</evidence>
<comment type="similarity">
    <text evidence="3">Belongs to the cytochrome P450 family.</text>
</comment>
<comment type="subcellular location">
    <subcellularLocation>
        <location evidence="2">Membrane</location>
    </subcellularLocation>
</comment>
<dbReference type="Pfam" id="PF00067">
    <property type="entry name" value="p450"/>
    <property type="match status" value="2"/>
</dbReference>
<evidence type="ECO:0000256" key="6">
    <source>
        <dbReference type="ARBA" id="ARBA00022723"/>
    </source>
</evidence>
<evidence type="ECO:0000256" key="5">
    <source>
        <dbReference type="ARBA" id="ARBA00022692"/>
    </source>
</evidence>
<keyword evidence="4" id="KW-0349">Heme</keyword>
<reference evidence="12" key="3">
    <citation type="submission" date="2023-11" db="EMBL/GenBank/DDBJ databases">
        <authorList>
            <person name="Beijen E."/>
            <person name="Ohm R.A."/>
        </authorList>
    </citation>
    <scope>NUCLEOTIDE SEQUENCE</scope>
    <source>
        <strain evidence="12">CBS 150709</strain>
    </source>
</reference>
<comment type="cofactor">
    <cofactor evidence="1">
        <name>heme</name>
        <dbReference type="ChEBI" id="CHEBI:30413"/>
    </cofactor>
</comment>
<evidence type="ECO:0000313" key="13">
    <source>
        <dbReference type="EMBL" id="PWI71464.1"/>
    </source>
</evidence>
<dbReference type="Proteomes" id="UP001287286">
    <property type="component" value="Unassembled WGS sequence"/>
</dbReference>
<dbReference type="PANTHER" id="PTHR46206">
    <property type="entry name" value="CYTOCHROME P450"/>
    <property type="match status" value="1"/>
</dbReference>
<dbReference type="EMBL" id="JAWRVI010000007">
    <property type="protein sequence ID" value="KAK4092886.1"/>
    <property type="molecule type" value="Genomic_DNA"/>
</dbReference>
<protein>
    <recommendedName>
        <fullName evidence="16">Cytochrome P450</fullName>
    </recommendedName>
</protein>
<dbReference type="SUPFAM" id="SSF48264">
    <property type="entry name" value="Cytochrome P450"/>
    <property type="match status" value="1"/>
</dbReference>
<gene>
    <name evidence="13" type="ORF">PCL_11558</name>
    <name evidence="12" type="ORF">Purlil1_2811</name>
</gene>
<keyword evidence="7" id="KW-1133">Transmembrane helix</keyword>
<keyword evidence="10" id="KW-0503">Monooxygenase</keyword>
<keyword evidence="5" id="KW-0812">Transmembrane</keyword>
<dbReference type="InterPro" id="IPR036396">
    <property type="entry name" value="Cyt_P450_sf"/>
</dbReference>
<reference evidence="13 14" key="2">
    <citation type="journal article" date="2016" name="Front. Microbiol.">
        <title>Genome and transcriptome sequences reveal the specific parasitism of the nematophagous Purpureocillium lilacinum 36-1.</title>
        <authorList>
            <person name="Xie J."/>
            <person name="Li S."/>
            <person name="Mo C."/>
            <person name="Xiao X."/>
            <person name="Peng D."/>
            <person name="Wang G."/>
            <person name="Xiao Y."/>
        </authorList>
    </citation>
    <scope>NUCLEOTIDE SEQUENCE [LARGE SCALE GENOMIC DNA]</scope>
    <source>
        <strain evidence="13 14">36-1</strain>
    </source>
</reference>
<keyword evidence="15" id="KW-1185">Reference proteome</keyword>
<evidence type="ECO:0000313" key="14">
    <source>
        <dbReference type="Proteomes" id="UP000245956"/>
    </source>
</evidence>
<evidence type="ECO:0000256" key="10">
    <source>
        <dbReference type="ARBA" id="ARBA00023033"/>
    </source>
</evidence>
<proteinExistence type="inferred from homology"/>
<evidence type="ECO:0000256" key="9">
    <source>
        <dbReference type="ARBA" id="ARBA00023004"/>
    </source>
</evidence>
<dbReference type="GO" id="GO:0005506">
    <property type="term" value="F:iron ion binding"/>
    <property type="evidence" value="ECO:0007669"/>
    <property type="project" value="InterPro"/>
</dbReference>
<reference evidence="13" key="1">
    <citation type="submission" date="2015-05" db="EMBL/GenBank/DDBJ databases">
        <authorList>
            <person name="Wang D.B."/>
            <person name="Wang M."/>
        </authorList>
    </citation>
    <scope>NUCLEOTIDE SEQUENCE</scope>
    <source>
        <strain evidence="13">36-1</strain>
    </source>
</reference>
<evidence type="ECO:0000313" key="12">
    <source>
        <dbReference type="EMBL" id="KAK4092886.1"/>
    </source>
</evidence>
<evidence type="ECO:0000256" key="3">
    <source>
        <dbReference type="ARBA" id="ARBA00010617"/>
    </source>
</evidence>
<keyword evidence="6" id="KW-0479">Metal-binding</keyword>
<dbReference type="EMBL" id="LCWV01000007">
    <property type="protein sequence ID" value="PWI71464.1"/>
    <property type="molecule type" value="Genomic_DNA"/>
</dbReference>
<evidence type="ECO:0000256" key="11">
    <source>
        <dbReference type="ARBA" id="ARBA00023136"/>
    </source>
</evidence>
<dbReference type="GO" id="GO:0004497">
    <property type="term" value="F:monooxygenase activity"/>
    <property type="evidence" value="ECO:0007669"/>
    <property type="project" value="UniProtKB-KW"/>
</dbReference>
<dbReference type="GO" id="GO:0020037">
    <property type="term" value="F:heme binding"/>
    <property type="evidence" value="ECO:0007669"/>
    <property type="project" value="InterPro"/>
</dbReference>
<keyword evidence="8" id="KW-0560">Oxidoreductase</keyword>
<accession>A0A2U3EAD2</accession>
<dbReference type="Gene3D" id="1.10.630.10">
    <property type="entry name" value="Cytochrome P450"/>
    <property type="match status" value="1"/>
</dbReference>
<dbReference type="InterPro" id="IPR001128">
    <property type="entry name" value="Cyt_P450"/>
</dbReference>
<dbReference type="CDD" id="cd11041">
    <property type="entry name" value="CYP503A1-like"/>
    <property type="match status" value="1"/>
</dbReference>
<evidence type="ECO:0000256" key="4">
    <source>
        <dbReference type="ARBA" id="ARBA00022617"/>
    </source>
</evidence>
<evidence type="ECO:0000313" key="15">
    <source>
        <dbReference type="Proteomes" id="UP001287286"/>
    </source>
</evidence>
<name>A0A2U3EAD2_PURLI</name>
<organism evidence="13 14">
    <name type="scientific">Purpureocillium lilacinum</name>
    <name type="common">Paecilomyces lilacinus</name>
    <dbReference type="NCBI Taxonomy" id="33203"/>
    <lineage>
        <taxon>Eukaryota</taxon>
        <taxon>Fungi</taxon>
        <taxon>Dikarya</taxon>
        <taxon>Ascomycota</taxon>
        <taxon>Pezizomycotina</taxon>
        <taxon>Sordariomycetes</taxon>
        <taxon>Hypocreomycetidae</taxon>
        <taxon>Hypocreales</taxon>
        <taxon>Ophiocordycipitaceae</taxon>
        <taxon>Purpureocillium</taxon>
    </lineage>
</organism>
<reference evidence="12 15" key="4">
    <citation type="journal article" date="2024" name="Microbiol. Resour. Announc.">
        <title>Genome annotations for the ascomycete fungi Trichoderma harzianum, Trichoderma aggressivum, and Purpureocillium lilacinum.</title>
        <authorList>
            <person name="Beijen E.P.W."/>
            <person name="Ohm R.A."/>
        </authorList>
    </citation>
    <scope>NUCLEOTIDE SEQUENCE [LARGE SCALE GENOMIC DNA]</scope>
    <source>
        <strain evidence="12 15">CBS 150709</strain>
    </source>
</reference>
<evidence type="ECO:0008006" key="16">
    <source>
        <dbReference type="Google" id="ProtNLM"/>
    </source>
</evidence>
<dbReference type="GO" id="GO:0016705">
    <property type="term" value="F:oxidoreductase activity, acting on paired donors, with incorporation or reduction of molecular oxygen"/>
    <property type="evidence" value="ECO:0007669"/>
    <property type="project" value="InterPro"/>
</dbReference>
<evidence type="ECO:0000256" key="2">
    <source>
        <dbReference type="ARBA" id="ARBA00004370"/>
    </source>
</evidence>
<sequence>MSAATIVNVLPLKPVSLTTAAPQFILLCAVLIAAQLPWTRHIGSYLARRFYGLLYLVRGPQVIDHAYDKAKGQPFKVSTPSNDHLLVTSNDLIKELIHAPLEHLSLHAVAKEILQPKHTMYGFEWQDQRGVEGTGFVRALRSLLTSHLPQFQPDLERILNESMEKELGTIRPDGYAHAKLFPLMKKIVTKVNCFIFFGDELSRNTEFTDAALEFPQAVIFAAEFLRITPGFLRPFVASAATSRHKAAKTLHRYLVPIVEQRLAVRGVPGAEVPTDCIQWLIDTSPRKNPWTASRMVGEIMAVWFGSVHQLAMGQTTTYAIEDLCLHPEHIAPLREEAQELFLAEDSPRDVNRLLFLDSFIKESIRCSNSDASEPDTTQCPNQSNGTTDNHFAVTCRRKALVSYTFGDGSTINKGDWVCVPQRAMMQDSTRYRDPQTFDGFRFARANAQFRHQQQQQQPYSADVPDRKESSLTDASAEWPIWGFGNTACPGRFYANLVTKLILIRILDVWECKMRDPAAPRSRVWRSSMVPRGDTIVMFRKRETAD</sequence>
<dbReference type="GO" id="GO:0016020">
    <property type="term" value="C:membrane"/>
    <property type="evidence" value="ECO:0007669"/>
    <property type="project" value="UniProtKB-SubCell"/>
</dbReference>
<keyword evidence="9" id="KW-0408">Iron</keyword>
<keyword evidence="11" id="KW-0472">Membrane</keyword>
<dbReference type="AlphaFoldDB" id="A0A2U3EAD2"/>
<evidence type="ECO:0000256" key="8">
    <source>
        <dbReference type="ARBA" id="ARBA00023002"/>
    </source>
</evidence>
<dbReference type="PANTHER" id="PTHR46206:SF5">
    <property type="entry name" value="P450, PUTATIVE (EUROFUNG)-RELATED"/>
    <property type="match status" value="1"/>
</dbReference>